<dbReference type="PANTHER" id="PTHR43531">
    <property type="entry name" value="PROTEIN ICFG"/>
    <property type="match status" value="1"/>
</dbReference>
<dbReference type="SUPFAM" id="SSF58104">
    <property type="entry name" value="Methyl-accepting chemotaxis protein (MCP) signaling domain"/>
    <property type="match status" value="1"/>
</dbReference>
<dbReference type="CDD" id="cd11386">
    <property type="entry name" value="MCP_signal"/>
    <property type="match status" value="1"/>
</dbReference>
<comment type="caution">
    <text evidence="7">The sequence shown here is derived from an EMBL/GenBank/DDBJ whole genome shotgun (WGS) entry which is preliminary data.</text>
</comment>
<dbReference type="AlphaFoldDB" id="A0A8J3EG37"/>
<evidence type="ECO:0000256" key="2">
    <source>
        <dbReference type="ARBA" id="ARBA00029447"/>
    </source>
</evidence>
<dbReference type="InterPro" id="IPR004089">
    <property type="entry name" value="MCPsignal_dom"/>
</dbReference>
<feature type="transmembrane region" description="Helical" evidence="4">
    <location>
        <begin position="298"/>
        <end position="319"/>
    </location>
</feature>
<dbReference type="Gene3D" id="1.10.287.950">
    <property type="entry name" value="Methyl-accepting chemotaxis protein"/>
    <property type="match status" value="1"/>
</dbReference>
<evidence type="ECO:0000256" key="3">
    <source>
        <dbReference type="PROSITE-ProRule" id="PRU00284"/>
    </source>
</evidence>
<accession>A0A8J3EG37</accession>
<evidence type="ECO:0000259" key="6">
    <source>
        <dbReference type="PROSITE" id="PS50885"/>
    </source>
</evidence>
<dbReference type="InterPro" id="IPR051310">
    <property type="entry name" value="MCP_chemotaxis"/>
</dbReference>
<dbReference type="PANTHER" id="PTHR43531:SF11">
    <property type="entry name" value="METHYL-ACCEPTING CHEMOTAXIS PROTEIN 3"/>
    <property type="match status" value="1"/>
</dbReference>
<feature type="domain" description="Methyl-accepting transducer" evidence="5">
    <location>
        <begin position="442"/>
        <end position="671"/>
    </location>
</feature>
<dbReference type="SUPFAM" id="SSF158472">
    <property type="entry name" value="HAMP domain-like"/>
    <property type="match status" value="1"/>
</dbReference>
<dbReference type="PROSITE" id="PS50885">
    <property type="entry name" value="HAMP"/>
    <property type="match status" value="1"/>
</dbReference>
<evidence type="ECO:0000256" key="4">
    <source>
        <dbReference type="SAM" id="Phobius"/>
    </source>
</evidence>
<keyword evidence="8" id="KW-1185">Reference proteome</keyword>
<dbReference type="Pfam" id="PF08376">
    <property type="entry name" value="NIT"/>
    <property type="match status" value="1"/>
</dbReference>
<proteinExistence type="inferred from homology"/>
<dbReference type="InterPro" id="IPR004090">
    <property type="entry name" value="Chemotax_Me-accpt_rcpt"/>
</dbReference>
<protein>
    <recommendedName>
        <fullName evidence="9">Methyl-accepting chemotaxis protein</fullName>
    </recommendedName>
</protein>
<evidence type="ECO:0000256" key="1">
    <source>
        <dbReference type="ARBA" id="ARBA00022500"/>
    </source>
</evidence>
<comment type="similarity">
    <text evidence="2">Belongs to the methyl-accepting chemotaxis (MCP) protein family.</text>
</comment>
<dbReference type="PRINTS" id="PR00260">
    <property type="entry name" value="CHEMTRNSDUCR"/>
</dbReference>
<evidence type="ECO:0008006" key="9">
    <source>
        <dbReference type="Google" id="ProtNLM"/>
    </source>
</evidence>
<feature type="domain" description="HAMP" evidence="6">
    <location>
        <begin position="385"/>
        <end position="437"/>
    </location>
</feature>
<evidence type="ECO:0000313" key="8">
    <source>
        <dbReference type="Proteomes" id="UP000617145"/>
    </source>
</evidence>
<dbReference type="InterPro" id="IPR013587">
    <property type="entry name" value="Nitrate/nitrite_sensing"/>
</dbReference>
<dbReference type="GO" id="GO:0004888">
    <property type="term" value="F:transmembrane signaling receptor activity"/>
    <property type="evidence" value="ECO:0007669"/>
    <property type="project" value="InterPro"/>
</dbReference>
<reference evidence="7" key="1">
    <citation type="journal article" date="2014" name="Int. J. Syst. Evol. Microbiol.">
        <title>Complete genome sequence of Corynebacterium casei LMG S-19264T (=DSM 44701T), isolated from a smear-ripened cheese.</title>
        <authorList>
            <consortium name="US DOE Joint Genome Institute (JGI-PGF)"/>
            <person name="Walter F."/>
            <person name="Albersmeier A."/>
            <person name="Kalinowski J."/>
            <person name="Ruckert C."/>
        </authorList>
    </citation>
    <scope>NUCLEOTIDE SEQUENCE</scope>
    <source>
        <strain evidence="7">CGMCC 1.15762</strain>
    </source>
</reference>
<dbReference type="SMART" id="SM00283">
    <property type="entry name" value="MA"/>
    <property type="match status" value="1"/>
</dbReference>
<dbReference type="InterPro" id="IPR003660">
    <property type="entry name" value="HAMP_dom"/>
</dbReference>
<evidence type="ECO:0000313" key="7">
    <source>
        <dbReference type="EMBL" id="GGG68116.1"/>
    </source>
</evidence>
<keyword evidence="4" id="KW-1133">Transmembrane helix</keyword>
<reference evidence="7" key="2">
    <citation type="submission" date="2020-09" db="EMBL/GenBank/DDBJ databases">
        <authorList>
            <person name="Sun Q."/>
            <person name="Zhou Y."/>
        </authorList>
    </citation>
    <scope>NUCLEOTIDE SEQUENCE</scope>
    <source>
        <strain evidence="7">CGMCC 1.15762</strain>
    </source>
</reference>
<dbReference type="Gene3D" id="6.10.340.10">
    <property type="match status" value="1"/>
</dbReference>
<dbReference type="EMBL" id="BMJV01000002">
    <property type="protein sequence ID" value="GGG68116.1"/>
    <property type="molecule type" value="Genomic_DNA"/>
</dbReference>
<gene>
    <name evidence="7" type="ORF">GCM10011415_14080</name>
</gene>
<dbReference type="GO" id="GO:0006935">
    <property type="term" value="P:chemotaxis"/>
    <property type="evidence" value="ECO:0007669"/>
    <property type="project" value="UniProtKB-KW"/>
</dbReference>
<dbReference type="Proteomes" id="UP000617145">
    <property type="component" value="Unassembled WGS sequence"/>
</dbReference>
<dbReference type="GO" id="GO:0007165">
    <property type="term" value="P:signal transduction"/>
    <property type="evidence" value="ECO:0007669"/>
    <property type="project" value="UniProtKB-KW"/>
</dbReference>
<dbReference type="PROSITE" id="PS50111">
    <property type="entry name" value="CHEMOTAXIS_TRANSDUC_2"/>
    <property type="match status" value="1"/>
</dbReference>
<keyword evidence="3" id="KW-0807">Transducer</keyword>
<organism evidence="7 8">
    <name type="scientific">Salipiger pallidus</name>
    <dbReference type="NCBI Taxonomy" id="1775170"/>
    <lineage>
        <taxon>Bacteria</taxon>
        <taxon>Pseudomonadati</taxon>
        <taxon>Pseudomonadota</taxon>
        <taxon>Alphaproteobacteria</taxon>
        <taxon>Rhodobacterales</taxon>
        <taxon>Roseobacteraceae</taxon>
        <taxon>Salipiger</taxon>
    </lineage>
</organism>
<evidence type="ECO:0000259" key="5">
    <source>
        <dbReference type="PROSITE" id="PS50111"/>
    </source>
</evidence>
<keyword evidence="4" id="KW-0812">Transmembrane</keyword>
<sequence>MSLRLYTMSAIAPLLLIVLYLAGDDLWSLKRAADRQEAIRDVAAETVIVSGLVHELQKERGFSAGFTASRGQNFPEALAQQRLDTDAQVSRFRDRITLYRSLAPEGIATVSDGLEQLAERRGAIDRFAMTVPELAGYYTGIINGLLRASGELRQRTGNDRIAILMEAADLVGQAKESAGLERAMGATGLGAETFPDAVHKRFVDLGAAQSAFIARAGMVLEQQDFVETLLSLPAGEAIGQLRDSIAGLAYGGEVSFTAPEWFAASTEWIDTLREVEVGLINDLLTVAEAAHAATMNDLLLRGGLTAILLATSAALALVLGETLTRRLRNLTNVMNEFIEGRFEAWVPYINARGEIGGMASSIYRFKQLSRAAIQKRERDEAQLNARHAQVVELMTDGLRALASADLTLNFKEPLAEEYDSIRHDFNTATARLREVMQSLAATVAELQSRSGDMRSSASDLADRTTTQVAMIARTAETVASLTETVAATSGALKDAKGLAEEARGRADQSGQVVSNAVAAMDRISESSGRISQITTVIEDISFQTNLLALNAGVEAARAGESGKGFAVVAMEVQGLASRSADAALEIKKLLDESAVEVRGGVDLVGETGQSLAAILDQIRRVDRVISEVSFAAEGQTRELQEINMSMRQLSDLTGQNTKVADSSRETASELEERSQHLGALLSEFDLGAADASMNSPKRLRLA</sequence>
<keyword evidence="1" id="KW-0145">Chemotaxis</keyword>
<dbReference type="RefSeq" id="WP_188789516.1">
    <property type="nucleotide sequence ID" value="NZ_BMJV01000002.1"/>
</dbReference>
<dbReference type="GO" id="GO:0016020">
    <property type="term" value="C:membrane"/>
    <property type="evidence" value="ECO:0007669"/>
    <property type="project" value="InterPro"/>
</dbReference>
<keyword evidence="4" id="KW-0472">Membrane</keyword>
<name>A0A8J3EG37_9RHOB</name>
<dbReference type="Pfam" id="PF00015">
    <property type="entry name" value="MCPsignal"/>
    <property type="match status" value="1"/>
</dbReference>